<sequence>MNTFTYANIVLKLLLLSGDPGPTTRSTNRQTDQTIHALLTKLDEGQARVLSALKTINDRLTPTEETLPHLKTRITKSEEMCASIPELFFSVRALTKSSTDSTIQLSNMEGRLNDAEDRSRQCDLLFYGILAKEETWADSEGFVANICKKHIEINLVPNDIERAHRIGNVQPDK</sequence>
<feature type="signal peptide" evidence="1">
    <location>
        <begin position="1"/>
        <end position="25"/>
    </location>
</feature>
<feature type="chain" id="PRO_5039919655" evidence="1">
    <location>
        <begin position="26"/>
        <end position="173"/>
    </location>
</feature>
<evidence type="ECO:0000313" key="3">
    <source>
        <dbReference type="Proteomes" id="UP000821853"/>
    </source>
</evidence>
<evidence type="ECO:0000313" key="2">
    <source>
        <dbReference type="EMBL" id="KAH9379008.1"/>
    </source>
</evidence>
<keyword evidence="3" id="KW-1185">Reference proteome</keyword>
<gene>
    <name evidence="2" type="ORF">HPB48_006627</name>
</gene>
<dbReference type="EMBL" id="JABSTR010000009">
    <property type="protein sequence ID" value="KAH9379008.1"/>
    <property type="molecule type" value="Genomic_DNA"/>
</dbReference>
<organism evidence="2 3">
    <name type="scientific">Haemaphysalis longicornis</name>
    <name type="common">Bush tick</name>
    <dbReference type="NCBI Taxonomy" id="44386"/>
    <lineage>
        <taxon>Eukaryota</taxon>
        <taxon>Metazoa</taxon>
        <taxon>Ecdysozoa</taxon>
        <taxon>Arthropoda</taxon>
        <taxon>Chelicerata</taxon>
        <taxon>Arachnida</taxon>
        <taxon>Acari</taxon>
        <taxon>Parasitiformes</taxon>
        <taxon>Ixodida</taxon>
        <taxon>Ixodoidea</taxon>
        <taxon>Ixodidae</taxon>
        <taxon>Haemaphysalinae</taxon>
        <taxon>Haemaphysalis</taxon>
    </lineage>
</organism>
<comment type="caution">
    <text evidence="2">The sequence shown here is derived from an EMBL/GenBank/DDBJ whole genome shotgun (WGS) entry which is preliminary data.</text>
</comment>
<evidence type="ECO:0000256" key="1">
    <source>
        <dbReference type="SAM" id="SignalP"/>
    </source>
</evidence>
<accession>A0A9J6GWF1</accession>
<keyword evidence="1" id="KW-0732">Signal</keyword>
<protein>
    <submittedName>
        <fullName evidence="2">Uncharacterized protein</fullName>
    </submittedName>
</protein>
<proteinExistence type="predicted"/>
<dbReference type="VEuPathDB" id="VectorBase:HLOH_041092"/>
<dbReference type="Proteomes" id="UP000821853">
    <property type="component" value="Unassembled WGS sequence"/>
</dbReference>
<name>A0A9J6GWF1_HAELO</name>
<reference evidence="2 3" key="1">
    <citation type="journal article" date="2020" name="Cell">
        <title>Large-Scale Comparative Analyses of Tick Genomes Elucidate Their Genetic Diversity and Vector Capacities.</title>
        <authorList>
            <consortium name="Tick Genome and Microbiome Consortium (TIGMIC)"/>
            <person name="Jia N."/>
            <person name="Wang J."/>
            <person name="Shi W."/>
            <person name="Du L."/>
            <person name="Sun Y."/>
            <person name="Zhan W."/>
            <person name="Jiang J.F."/>
            <person name="Wang Q."/>
            <person name="Zhang B."/>
            <person name="Ji P."/>
            <person name="Bell-Sakyi L."/>
            <person name="Cui X.M."/>
            <person name="Yuan T.T."/>
            <person name="Jiang B.G."/>
            <person name="Yang W.F."/>
            <person name="Lam T.T."/>
            <person name="Chang Q.C."/>
            <person name="Ding S.J."/>
            <person name="Wang X.J."/>
            <person name="Zhu J.G."/>
            <person name="Ruan X.D."/>
            <person name="Zhao L."/>
            <person name="Wei J.T."/>
            <person name="Ye R.Z."/>
            <person name="Que T.C."/>
            <person name="Du C.H."/>
            <person name="Zhou Y.H."/>
            <person name="Cheng J.X."/>
            <person name="Dai P.F."/>
            <person name="Guo W.B."/>
            <person name="Han X.H."/>
            <person name="Huang E.J."/>
            <person name="Li L.F."/>
            <person name="Wei W."/>
            <person name="Gao Y.C."/>
            <person name="Liu J.Z."/>
            <person name="Shao H.Z."/>
            <person name="Wang X."/>
            <person name="Wang C.C."/>
            <person name="Yang T.C."/>
            <person name="Huo Q.B."/>
            <person name="Li W."/>
            <person name="Chen H.Y."/>
            <person name="Chen S.E."/>
            <person name="Zhou L.G."/>
            <person name="Ni X.B."/>
            <person name="Tian J.H."/>
            <person name="Sheng Y."/>
            <person name="Liu T."/>
            <person name="Pan Y.S."/>
            <person name="Xia L.Y."/>
            <person name="Li J."/>
            <person name="Zhao F."/>
            <person name="Cao W.C."/>
        </authorList>
    </citation>
    <scope>NUCLEOTIDE SEQUENCE [LARGE SCALE GENOMIC DNA]</scope>
    <source>
        <strain evidence="2">HaeL-2018</strain>
    </source>
</reference>
<dbReference type="AlphaFoldDB" id="A0A9J6GWF1"/>